<organism evidence="1 2">
    <name type="scientific">Taxus chinensis</name>
    <name type="common">Chinese yew</name>
    <name type="synonym">Taxus wallichiana var. chinensis</name>
    <dbReference type="NCBI Taxonomy" id="29808"/>
    <lineage>
        <taxon>Eukaryota</taxon>
        <taxon>Viridiplantae</taxon>
        <taxon>Streptophyta</taxon>
        <taxon>Embryophyta</taxon>
        <taxon>Tracheophyta</taxon>
        <taxon>Spermatophyta</taxon>
        <taxon>Pinopsida</taxon>
        <taxon>Pinidae</taxon>
        <taxon>Conifers II</taxon>
        <taxon>Cupressales</taxon>
        <taxon>Taxaceae</taxon>
        <taxon>Taxus</taxon>
    </lineage>
</organism>
<dbReference type="Gene3D" id="3.30.342.10">
    <property type="entry name" value="DNA Polymerase, chain B, domain 1"/>
    <property type="match status" value="1"/>
</dbReference>
<dbReference type="GO" id="GO:0003887">
    <property type="term" value="F:DNA-directed DNA polymerase activity"/>
    <property type="evidence" value="ECO:0007669"/>
    <property type="project" value="TreeGrafter"/>
</dbReference>
<keyword evidence="2" id="KW-1185">Reference proteome</keyword>
<comment type="caution">
    <text evidence="1">The sequence shown here is derived from an EMBL/GenBank/DDBJ whole genome shotgun (WGS) entry which is preliminary data.</text>
</comment>
<accession>A0AA38GV31</accession>
<evidence type="ECO:0000313" key="2">
    <source>
        <dbReference type="Proteomes" id="UP000824469"/>
    </source>
</evidence>
<feature type="non-terminal residue" evidence="1">
    <location>
        <position position="1"/>
    </location>
</feature>
<dbReference type="InterPro" id="IPR030559">
    <property type="entry name" value="PolZ_Rev3"/>
</dbReference>
<sequence length="465" mass="52515">MEPGGAKTAIPCGSNEPHDDVDALDEYTGEHYDYEHNEYCDLSLFVSIHSLLVRMAFAFNLYFSGLLHKDTYIWDFNGEERYYPEEVNRVAALLLGGGILNHVFQPHESHIPYLLQFLIDHNLYGMGHIHLSKVKFRHPLPDGIPKSSSLFRDVALKLRIGRSEIDDFVAFDSEQTCHGPEVEPVTPTSFEYTDTKSYRREGIGSSTHKDDRDTPKAVNIFSELWLRSKVPSDWVWSLGVPDFVGGSPCQGKQPHRRQSTCDLEGDTTAQEILNQHQLMYIPLSQAGPEVKMVQSLIQIWEEEYLRTGIHTVMEKVDDQKPPSERVLKILSHGQEYPNLLSELVAGDQQKINCSKSCPLMSSEVKDIKHQSIQVMQASPNGSNLGEGHFLNQRYMGKCDQLLKSTQAANKNHLTPELHVSSSIRLLDAVADTRMLIVGEQVLNAAEALVDEDFVRSQMTQSTEHK</sequence>
<name>A0AA38GV31_TAXCH</name>
<dbReference type="GO" id="GO:0016035">
    <property type="term" value="C:zeta DNA polymerase complex"/>
    <property type="evidence" value="ECO:0007669"/>
    <property type="project" value="InterPro"/>
</dbReference>
<dbReference type="GO" id="GO:0000724">
    <property type="term" value="P:double-strand break repair via homologous recombination"/>
    <property type="evidence" value="ECO:0007669"/>
    <property type="project" value="TreeGrafter"/>
</dbReference>
<reference evidence="1 2" key="1">
    <citation type="journal article" date="2021" name="Nat. Plants">
        <title>The Taxus genome provides insights into paclitaxel biosynthesis.</title>
        <authorList>
            <person name="Xiong X."/>
            <person name="Gou J."/>
            <person name="Liao Q."/>
            <person name="Li Y."/>
            <person name="Zhou Q."/>
            <person name="Bi G."/>
            <person name="Li C."/>
            <person name="Du R."/>
            <person name="Wang X."/>
            <person name="Sun T."/>
            <person name="Guo L."/>
            <person name="Liang H."/>
            <person name="Lu P."/>
            <person name="Wu Y."/>
            <person name="Zhang Z."/>
            <person name="Ro D.K."/>
            <person name="Shang Y."/>
            <person name="Huang S."/>
            <person name="Yan J."/>
        </authorList>
    </citation>
    <scope>NUCLEOTIDE SEQUENCE [LARGE SCALE GENOMIC DNA]</scope>
    <source>
        <strain evidence="1">Ta-2019</strain>
    </source>
</reference>
<dbReference type="PANTHER" id="PTHR45812">
    <property type="entry name" value="DNA POLYMERASE ZETA CATALYTIC SUBUNIT"/>
    <property type="match status" value="1"/>
</dbReference>
<dbReference type="GO" id="GO:0042276">
    <property type="term" value="P:error-prone translesion synthesis"/>
    <property type="evidence" value="ECO:0007669"/>
    <property type="project" value="TreeGrafter"/>
</dbReference>
<dbReference type="EMBL" id="JAHRHJ020000001">
    <property type="protein sequence ID" value="KAH9328750.1"/>
    <property type="molecule type" value="Genomic_DNA"/>
</dbReference>
<dbReference type="InterPro" id="IPR012337">
    <property type="entry name" value="RNaseH-like_sf"/>
</dbReference>
<evidence type="ECO:0000313" key="1">
    <source>
        <dbReference type="EMBL" id="KAH9328750.1"/>
    </source>
</evidence>
<dbReference type="Proteomes" id="UP000824469">
    <property type="component" value="Unassembled WGS sequence"/>
</dbReference>
<gene>
    <name evidence="1" type="ORF">KI387_000858</name>
</gene>
<dbReference type="PANTHER" id="PTHR45812:SF1">
    <property type="entry name" value="DNA POLYMERASE ZETA CATALYTIC SUBUNIT"/>
    <property type="match status" value="1"/>
</dbReference>
<dbReference type="GO" id="GO:0005634">
    <property type="term" value="C:nucleus"/>
    <property type="evidence" value="ECO:0007669"/>
    <property type="project" value="TreeGrafter"/>
</dbReference>
<proteinExistence type="predicted"/>
<dbReference type="AlphaFoldDB" id="A0AA38GV31"/>
<dbReference type="SUPFAM" id="SSF53098">
    <property type="entry name" value="Ribonuclease H-like"/>
    <property type="match status" value="1"/>
</dbReference>
<protein>
    <submittedName>
        <fullName evidence="1">Uncharacterized protein</fullName>
    </submittedName>
</protein>